<proteinExistence type="predicted"/>
<dbReference type="Proteomes" id="UP001179647">
    <property type="component" value="Chromosome"/>
</dbReference>
<dbReference type="KEGG" id="vie:OL234_07760"/>
<sequence length="55" mass="6108">MNMPKKIKQQTTHLLKTTGVVVSCPICATPITVKYEKTKCPHCKVKINGKKLPLS</sequence>
<gene>
    <name evidence="1" type="ORF">OL234_07760</name>
</gene>
<accession>A0AAF0I7A9</accession>
<evidence type="ECO:0000313" key="2">
    <source>
        <dbReference type="Proteomes" id="UP001179647"/>
    </source>
</evidence>
<dbReference type="RefSeq" id="WP_275468674.1">
    <property type="nucleotide sequence ID" value="NZ_CP110232.1"/>
</dbReference>
<dbReference type="AlphaFoldDB" id="A0AAF0I7A9"/>
<reference evidence="1" key="1">
    <citation type="submission" date="2022-10" db="EMBL/GenBank/DDBJ databases">
        <title>Vagococcus sp. isolated from poultry meat.</title>
        <authorList>
            <person name="Johansson P."/>
            <person name="Bjorkroth J."/>
        </authorList>
    </citation>
    <scope>NUCLEOTIDE SEQUENCE</scope>
    <source>
        <strain evidence="1">STAA11</strain>
    </source>
</reference>
<keyword evidence="2" id="KW-1185">Reference proteome</keyword>
<protein>
    <submittedName>
        <fullName evidence="1">Uncharacterized protein</fullName>
    </submittedName>
</protein>
<evidence type="ECO:0000313" key="1">
    <source>
        <dbReference type="EMBL" id="WEG72871.1"/>
    </source>
</evidence>
<organism evidence="1 2">
    <name type="scientific">Vagococcus intermedius</name>
    <dbReference type="NCBI Taxonomy" id="2991418"/>
    <lineage>
        <taxon>Bacteria</taxon>
        <taxon>Bacillati</taxon>
        <taxon>Bacillota</taxon>
        <taxon>Bacilli</taxon>
        <taxon>Lactobacillales</taxon>
        <taxon>Enterococcaceae</taxon>
        <taxon>Vagococcus</taxon>
    </lineage>
</organism>
<name>A0AAF0I7A9_9ENTE</name>
<dbReference type="EMBL" id="CP110232">
    <property type="protein sequence ID" value="WEG72871.1"/>
    <property type="molecule type" value="Genomic_DNA"/>
</dbReference>